<dbReference type="InterPro" id="IPR008268">
    <property type="entry name" value="Peptidase_S16_AS"/>
</dbReference>
<accession>A0A645IT93</accession>
<gene>
    <name evidence="4" type="primary">lon2_16</name>
    <name evidence="4" type="ORF">SDC9_202317</name>
</gene>
<dbReference type="PROSITE" id="PS51786">
    <property type="entry name" value="LON_PROTEOLYTIC"/>
    <property type="match status" value="1"/>
</dbReference>
<dbReference type="AlphaFoldDB" id="A0A645IT93"/>
<organism evidence="4">
    <name type="scientific">bioreactor metagenome</name>
    <dbReference type="NCBI Taxonomy" id="1076179"/>
    <lineage>
        <taxon>unclassified sequences</taxon>
        <taxon>metagenomes</taxon>
        <taxon>ecological metagenomes</taxon>
    </lineage>
</organism>
<dbReference type="InterPro" id="IPR008269">
    <property type="entry name" value="Lon_proteolytic"/>
</dbReference>
<dbReference type="EC" id="3.4.21.53" evidence="4"/>
<dbReference type="PANTHER" id="PTHR10046">
    <property type="entry name" value="ATP DEPENDENT LON PROTEASE FAMILY MEMBER"/>
    <property type="match status" value="1"/>
</dbReference>
<dbReference type="PRINTS" id="PR00830">
    <property type="entry name" value="ENDOLAPTASE"/>
</dbReference>
<dbReference type="GO" id="GO:0030163">
    <property type="term" value="P:protein catabolic process"/>
    <property type="evidence" value="ECO:0007669"/>
    <property type="project" value="InterPro"/>
</dbReference>
<dbReference type="PROSITE" id="PS01046">
    <property type="entry name" value="LON_SER"/>
    <property type="match status" value="1"/>
</dbReference>
<keyword evidence="1 4" id="KW-0378">Hydrolase</keyword>
<keyword evidence="4" id="KW-0645">Protease</keyword>
<feature type="domain" description="Lon proteolytic" evidence="3">
    <location>
        <begin position="1"/>
        <end position="153"/>
    </location>
</feature>
<proteinExistence type="predicted"/>
<name>A0A645IT93_9ZZZZ</name>
<dbReference type="InterPro" id="IPR020568">
    <property type="entry name" value="Ribosomal_Su5_D2-typ_SF"/>
</dbReference>
<evidence type="ECO:0000256" key="2">
    <source>
        <dbReference type="ARBA" id="ARBA00022825"/>
    </source>
</evidence>
<dbReference type="InterPro" id="IPR027065">
    <property type="entry name" value="Lon_Prtase"/>
</dbReference>
<dbReference type="Gene3D" id="3.30.230.10">
    <property type="match status" value="1"/>
</dbReference>
<dbReference type="GO" id="GO:0004176">
    <property type="term" value="F:ATP-dependent peptidase activity"/>
    <property type="evidence" value="ECO:0007669"/>
    <property type="project" value="InterPro"/>
</dbReference>
<dbReference type="Pfam" id="PF05362">
    <property type="entry name" value="Lon_C"/>
    <property type="match status" value="1"/>
</dbReference>
<dbReference type="SUPFAM" id="SSF54211">
    <property type="entry name" value="Ribosomal protein S5 domain 2-like"/>
    <property type="match status" value="1"/>
</dbReference>
<evidence type="ECO:0000259" key="3">
    <source>
        <dbReference type="PROSITE" id="PS51786"/>
    </source>
</evidence>
<dbReference type="GO" id="GO:0005524">
    <property type="term" value="F:ATP binding"/>
    <property type="evidence" value="ECO:0007669"/>
    <property type="project" value="InterPro"/>
</dbReference>
<sequence length="161" mass="17247">MAVISIRLVEEEIKNGQHTMKRKSTASSSVANVITVFCREFNVDIRDYDVHINFSGGVPVDGPSAGVAIFSALYSAVKQIIMPPDIAMTGEVSICGRVLPVGGVPMKIEGAIEAGAKRVIIPKENYQTNFSSMNIEILCVSNLDEVLAICFGEASEVILTA</sequence>
<protein>
    <submittedName>
        <fullName evidence="4">Lon protease 2</fullName>
        <ecNumber evidence="4">3.4.21.53</ecNumber>
    </submittedName>
</protein>
<evidence type="ECO:0000313" key="4">
    <source>
        <dbReference type="EMBL" id="MPN54645.1"/>
    </source>
</evidence>
<dbReference type="GO" id="GO:0004252">
    <property type="term" value="F:serine-type endopeptidase activity"/>
    <property type="evidence" value="ECO:0007669"/>
    <property type="project" value="UniProtKB-EC"/>
</dbReference>
<comment type="caution">
    <text evidence="4">The sequence shown here is derived from an EMBL/GenBank/DDBJ whole genome shotgun (WGS) entry which is preliminary data.</text>
</comment>
<reference evidence="4" key="1">
    <citation type="submission" date="2019-08" db="EMBL/GenBank/DDBJ databases">
        <authorList>
            <person name="Kucharzyk K."/>
            <person name="Murdoch R.W."/>
            <person name="Higgins S."/>
            <person name="Loffler F."/>
        </authorList>
    </citation>
    <scope>NUCLEOTIDE SEQUENCE</scope>
</reference>
<dbReference type="InterPro" id="IPR014721">
    <property type="entry name" value="Ribsml_uS5_D2-typ_fold_subgr"/>
</dbReference>
<dbReference type="EMBL" id="VSSQ01123088">
    <property type="protein sequence ID" value="MPN54645.1"/>
    <property type="molecule type" value="Genomic_DNA"/>
</dbReference>
<keyword evidence="2" id="KW-0720">Serine protease</keyword>
<evidence type="ECO:0000256" key="1">
    <source>
        <dbReference type="ARBA" id="ARBA00022801"/>
    </source>
</evidence>
<dbReference type="GO" id="GO:0006508">
    <property type="term" value="P:proteolysis"/>
    <property type="evidence" value="ECO:0007669"/>
    <property type="project" value="UniProtKB-KW"/>
</dbReference>